<dbReference type="EMBL" id="HF935243">
    <property type="protein sequence ID" value="CCX05282.1"/>
    <property type="molecule type" value="Genomic_DNA"/>
</dbReference>
<dbReference type="Gene3D" id="3.40.630.30">
    <property type="match status" value="1"/>
</dbReference>
<dbReference type="GO" id="GO:0016747">
    <property type="term" value="F:acyltransferase activity, transferring groups other than amino-acyl groups"/>
    <property type="evidence" value="ECO:0007669"/>
    <property type="project" value="InterPro"/>
</dbReference>
<name>U4KVG7_PYROM</name>
<keyword evidence="3" id="KW-1185">Reference proteome</keyword>
<dbReference type="PANTHER" id="PTHR42791">
    <property type="entry name" value="GNAT FAMILY ACETYLTRANSFERASE"/>
    <property type="match status" value="1"/>
</dbReference>
<dbReference type="SUPFAM" id="SSF55729">
    <property type="entry name" value="Acyl-CoA N-acyltransferases (Nat)"/>
    <property type="match status" value="1"/>
</dbReference>
<dbReference type="OrthoDB" id="4738875at2759"/>
<evidence type="ECO:0000313" key="3">
    <source>
        <dbReference type="Proteomes" id="UP000018144"/>
    </source>
</evidence>
<gene>
    <name evidence="2" type="ORF">PCON_04869</name>
</gene>
<dbReference type="STRING" id="1076935.U4KVG7"/>
<evidence type="ECO:0000313" key="2">
    <source>
        <dbReference type="EMBL" id="CCX05282.1"/>
    </source>
</evidence>
<accession>U4KVG7</accession>
<dbReference type="InterPro" id="IPR016181">
    <property type="entry name" value="Acyl_CoA_acyltransferase"/>
</dbReference>
<dbReference type="InterPro" id="IPR052523">
    <property type="entry name" value="Trichothecene_AcTrans"/>
</dbReference>
<dbReference type="CDD" id="cd04301">
    <property type="entry name" value="NAT_SF"/>
    <property type="match status" value="1"/>
</dbReference>
<dbReference type="AlphaFoldDB" id="U4KVG7"/>
<sequence length="242" mass="27204">MFIRPSTSSDLPSLIQVATSAFQTDDFLTELCPGRVDNPQAYKDFWHDHLTQRINHNSRVVFSAVNSLGDVIGMAVWWYWTLDPSSAPTPHGIPVAPSSLSAVYPTSEMMANPILSKEALAELSIIKEKETKDFFLGEYKTHWHLEWLAVHPDWWRKGAGTMLLDWGLRQAEKDGMAAMWEASPEGVEFYQKRGIETIGIVEFRGVDYPLFVWNGKGKGETMATAKETAKEIAGEQVEEAEP</sequence>
<feature type="domain" description="N-acetyltransferase" evidence="1">
    <location>
        <begin position="60"/>
        <end position="219"/>
    </location>
</feature>
<organism evidence="2 3">
    <name type="scientific">Pyronema omphalodes (strain CBS 100304)</name>
    <name type="common">Pyronema confluens</name>
    <dbReference type="NCBI Taxonomy" id="1076935"/>
    <lineage>
        <taxon>Eukaryota</taxon>
        <taxon>Fungi</taxon>
        <taxon>Dikarya</taxon>
        <taxon>Ascomycota</taxon>
        <taxon>Pezizomycotina</taxon>
        <taxon>Pezizomycetes</taxon>
        <taxon>Pezizales</taxon>
        <taxon>Pyronemataceae</taxon>
        <taxon>Pyronema</taxon>
    </lineage>
</organism>
<dbReference type="Pfam" id="PF00583">
    <property type="entry name" value="Acetyltransf_1"/>
    <property type="match status" value="1"/>
</dbReference>
<evidence type="ECO:0000259" key="1">
    <source>
        <dbReference type="PROSITE" id="PS51186"/>
    </source>
</evidence>
<proteinExistence type="predicted"/>
<dbReference type="Proteomes" id="UP000018144">
    <property type="component" value="Unassembled WGS sequence"/>
</dbReference>
<dbReference type="InterPro" id="IPR000182">
    <property type="entry name" value="GNAT_dom"/>
</dbReference>
<protein>
    <recommendedName>
        <fullName evidence="1">N-acetyltransferase domain-containing protein</fullName>
    </recommendedName>
</protein>
<dbReference type="PANTHER" id="PTHR42791:SF2">
    <property type="entry name" value="N-ACETYLTRANSFERASE DOMAIN-CONTAINING PROTEIN"/>
    <property type="match status" value="1"/>
</dbReference>
<dbReference type="PROSITE" id="PS51186">
    <property type="entry name" value="GNAT"/>
    <property type="match status" value="1"/>
</dbReference>
<reference evidence="2 3" key="1">
    <citation type="journal article" date="2013" name="PLoS Genet.">
        <title>The genome and development-dependent transcriptomes of Pyronema confluens: a window into fungal evolution.</title>
        <authorList>
            <person name="Traeger S."/>
            <person name="Altegoer F."/>
            <person name="Freitag M."/>
            <person name="Gabaldon T."/>
            <person name="Kempken F."/>
            <person name="Kumar A."/>
            <person name="Marcet-Houben M."/>
            <person name="Poggeler S."/>
            <person name="Stajich J.E."/>
            <person name="Nowrousian M."/>
        </authorList>
    </citation>
    <scope>NUCLEOTIDE SEQUENCE [LARGE SCALE GENOMIC DNA]</scope>
    <source>
        <strain evidence="3">CBS 100304</strain>
        <tissue evidence="2">Vegetative mycelium</tissue>
    </source>
</reference>
<dbReference type="OMA" id="FFLMMRD"/>